<feature type="chain" id="PRO_5046694462" description="Peptidase M14 domain-containing protein" evidence="11">
    <location>
        <begin position="29"/>
        <end position="554"/>
    </location>
</feature>
<dbReference type="InterPro" id="IPR000834">
    <property type="entry name" value="Peptidase_M14"/>
</dbReference>
<evidence type="ECO:0000256" key="6">
    <source>
        <dbReference type="ARBA" id="ARBA00022729"/>
    </source>
</evidence>
<dbReference type="Gene3D" id="3.40.630.10">
    <property type="entry name" value="Zn peptidases"/>
    <property type="match status" value="1"/>
</dbReference>
<comment type="cofactor">
    <cofactor evidence="1">
        <name>Zn(2+)</name>
        <dbReference type="ChEBI" id="CHEBI:29105"/>
    </cofactor>
</comment>
<evidence type="ECO:0000256" key="5">
    <source>
        <dbReference type="ARBA" id="ARBA00022670"/>
    </source>
</evidence>
<evidence type="ECO:0000256" key="3">
    <source>
        <dbReference type="ARBA" id="ARBA00005988"/>
    </source>
</evidence>
<comment type="subcellular location">
    <subcellularLocation>
        <location evidence="2">Secreted</location>
    </subcellularLocation>
</comment>
<keyword evidence="4" id="KW-0964">Secreted</keyword>
<comment type="caution">
    <text evidence="13">The sequence shown here is derived from an EMBL/GenBank/DDBJ whole genome shotgun (WGS) entry which is preliminary data.</text>
</comment>
<evidence type="ECO:0000256" key="11">
    <source>
        <dbReference type="SAM" id="SignalP"/>
    </source>
</evidence>
<comment type="similarity">
    <text evidence="3 10">Belongs to the peptidase M14 family.</text>
</comment>
<feature type="signal peptide" evidence="11">
    <location>
        <begin position="1"/>
        <end position="28"/>
    </location>
</feature>
<dbReference type="PANTHER" id="PTHR11705:SF83">
    <property type="entry name" value="INACTIVE METALLOCARBOXYPEPTIDASE ECM14"/>
    <property type="match status" value="1"/>
</dbReference>
<keyword evidence="8" id="KW-0843">Virulence</keyword>
<keyword evidence="14" id="KW-1185">Reference proteome</keyword>
<dbReference type="RefSeq" id="WP_343770009.1">
    <property type="nucleotide sequence ID" value="NZ_BAAACF010000003.1"/>
</dbReference>
<keyword evidence="5" id="KW-0645">Protease</keyword>
<evidence type="ECO:0000256" key="10">
    <source>
        <dbReference type="PROSITE-ProRule" id="PRU01379"/>
    </source>
</evidence>
<evidence type="ECO:0000256" key="4">
    <source>
        <dbReference type="ARBA" id="ARBA00022525"/>
    </source>
</evidence>
<dbReference type="CDD" id="cd06242">
    <property type="entry name" value="M14-like"/>
    <property type="match status" value="1"/>
</dbReference>
<evidence type="ECO:0000256" key="2">
    <source>
        <dbReference type="ARBA" id="ARBA00004613"/>
    </source>
</evidence>
<proteinExistence type="inferred from homology"/>
<evidence type="ECO:0000256" key="9">
    <source>
        <dbReference type="ARBA" id="ARBA00023180"/>
    </source>
</evidence>
<protein>
    <recommendedName>
        <fullName evidence="12">Peptidase M14 domain-containing protein</fullName>
    </recommendedName>
</protein>
<dbReference type="SMART" id="SM00631">
    <property type="entry name" value="Zn_pept"/>
    <property type="match status" value="1"/>
</dbReference>
<feature type="domain" description="Peptidase M14" evidence="12">
    <location>
        <begin position="66"/>
        <end position="342"/>
    </location>
</feature>
<keyword evidence="6 11" id="KW-0732">Signal</keyword>
<organism evidence="13 14">
    <name type="scientific">Clostridium malenominatum</name>
    <dbReference type="NCBI Taxonomy" id="1539"/>
    <lineage>
        <taxon>Bacteria</taxon>
        <taxon>Bacillati</taxon>
        <taxon>Bacillota</taxon>
        <taxon>Clostridia</taxon>
        <taxon>Eubacteriales</taxon>
        <taxon>Clostridiaceae</taxon>
        <taxon>Clostridium</taxon>
    </lineage>
</organism>
<gene>
    <name evidence="13" type="ORF">GCM10008905_24040</name>
</gene>
<feature type="active site" description="Proton donor/acceptor" evidence="10">
    <location>
        <position position="318"/>
    </location>
</feature>
<evidence type="ECO:0000256" key="8">
    <source>
        <dbReference type="ARBA" id="ARBA00023026"/>
    </source>
</evidence>
<dbReference type="SUPFAM" id="SSF53187">
    <property type="entry name" value="Zn-dependent exopeptidases"/>
    <property type="match status" value="1"/>
</dbReference>
<reference evidence="13 14" key="1">
    <citation type="journal article" date="2019" name="Int. J. Syst. Evol. Microbiol.">
        <title>The Global Catalogue of Microorganisms (GCM) 10K type strain sequencing project: providing services to taxonomists for standard genome sequencing and annotation.</title>
        <authorList>
            <consortium name="The Broad Institute Genomics Platform"/>
            <consortium name="The Broad Institute Genome Sequencing Center for Infectious Disease"/>
            <person name="Wu L."/>
            <person name="Ma J."/>
        </authorList>
    </citation>
    <scope>NUCLEOTIDE SEQUENCE [LARGE SCALE GENOMIC DNA]</scope>
    <source>
        <strain evidence="13 14">JCM 1405</strain>
    </source>
</reference>
<evidence type="ECO:0000256" key="1">
    <source>
        <dbReference type="ARBA" id="ARBA00001947"/>
    </source>
</evidence>
<accession>A0ABN1J3C5</accession>
<dbReference type="PANTHER" id="PTHR11705">
    <property type="entry name" value="PROTEASE FAMILY M14 CARBOXYPEPTIDASE A,B"/>
    <property type="match status" value="1"/>
</dbReference>
<sequence length="554" mass="62264">MLSKKTFKKVVSSLTLSVMLLSSVKVFAAPYAAEDYYKQPVEIIQNYFKKPAGTILTPAFKAGKTDFTSHEEMMDFIYDMQKTSSNMKVSIIGYTQEKRPIPMLVFTKEGYEKPSDVLKLGRPIVWLQGQIHGNEPAAGEAMLAVAKNLASGGLGTEVLDKVSVVMVPRFNGDGSYYFQRQTATLIDSNRDHLKFDLPETIAVHKAFNKFMPEVVVDAHEYGVDYSFNNIGKKGSLAAHDLLISSAKNLNIPQELRDMSNKLFVDNVHKEMKSKDYASFAYYTSSVKDGKATLYEAGADAKIGRNAYGLQPSFSFLLETRGIGIGKENFERRVMVHILASQDIIRTTAKNAKSVKDTVDNARKKIVQLGQKVEESDKVILGSLNKKADSVKFDVIDLETNKKVQIDAEWFDSTEGVVTLERVRPNAYILPPAYHQVAERLSYSGVTVKKLNNDVELPVESFKVKDKKVDVNYYEGHFRNRVTVTVSNKFVKFPKGSYVFTMDQANANLISLALEPDAQDSFVEFNLFPVDINQEVPVYRYMQNTELDTHIINMD</sequence>
<dbReference type="EMBL" id="BAAACF010000003">
    <property type="protein sequence ID" value="GAA0726964.1"/>
    <property type="molecule type" value="Genomic_DNA"/>
</dbReference>
<dbReference type="Pfam" id="PF00246">
    <property type="entry name" value="Peptidase_M14"/>
    <property type="match status" value="1"/>
</dbReference>
<keyword evidence="7" id="KW-0378">Hydrolase</keyword>
<dbReference type="PROSITE" id="PS52035">
    <property type="entry name" value="PEPTIDASE_M14"/>
    <property type="match status" value="1"/>
</dbReference>
<name>A0ABN1J3C5_9CLOT</name>
<keyword evidence="9" id="KW-0325">Glycoprotein</keyword>
<evidence type="ECO:0000256" key="7">
    <source>
        <dbReference type="ARBA" id="ARBA00022801"/>
    </source>
</evidence>
<evidence type="ECO:0000259" key="12">
    <source>
        <dbReference type="PROSITE" id="PS52035"/>
    </source>
</evidence>
<dbReference type="Proteomes" id="UP001500339">
    <property type="component" value="Unassembled WGS sequence"/>
</dbReference>
<evidence type="ECO:0000313" key="13">
    <source>
        <dbReference type="EMBL" id="GAA0726964.1"/>
    </source>
</evidence>
<evidence type="ECO:0000313" key="14">
    <source>
        <dbReference type="Proteomes" id="UP001500339"/>
    </source>
</evidence>